<evidence type="ECO:0000313" key="9">
    <source>
        <dbReference type="EMBL" id="ARJ50957.1"/>
    </source>
</evidence>
<dbReference type="NCBIfam" id="TIGR00801">
    <property type="entry name" value="ncs2"/>
    <property type="match status" value="1"/>
</dbReference>
<keyword evidence="10" id="KW-1185">Reference proteome</keyword>
<feature type="transmembrane region" description="Helical" evidence="8">
    <location>
        <begin position="61"/>
        <end position="81"/>
    </location>
</feature>
<accession>A0AAC9WMH4</accession>
<feature type="transmembrane region" description="Helical" evidence="8">
    <location>
        <begin position="117"/>
        <end position="140"/>
    </location>
</feature>
<evidence type="ECO:0000313" key="10">
    <source>
        <dbReference type="Proteomes" id="UP000242864"/>
    </source>
</evidence>
<reference evidence="9 10" key="1">
    <citation type="submission" date="2017-04" db="EMBL/GenBank/DDBJ databases">
        <authorList>
            <person name="Veseli I.A."/>
            <person name="Tang C."/>
            <person name="Pombert J.-F."/>
        </authorList>
    </citation>
    <scope>NUCLEOTIDE SEQUENCE [LARGE SCALE GENOMIC DNA]</scope>
    <source>
        <strain evidence="9 10">ATCC 700373</strain>
    </source>
</reference>
<keyword evidence="6 8" id="KW-1133">Transmembrane helix</keyword>
<evidence type="ECO:0000256" key="7">
    <source>
        <dbReference type="ARBA" id="ARBA00023136"/>
    </source>
</evidence>
<feature type="transmembrane region" description="Helical" evidence="8">
    <location>
        <begin position="12"/>
        <end position="29"/>
    </location>
</feature>
<evidence type="ECO:0000256" key="8">
    <source>
        <dbReference type="SAM" id="Phobius"/>
    </source>
</evidence>
<dbReference type="InterPro" id="IPR017588">
    <property type="entry name" value="UacT-like"/>
</dbReference>
<feature type="transmembrane region" description="Helical" evidence="8">
    <location>
        <begin position="176"/>
        <end position="196"/>
    </location>
</feature>
<keyword evidence="7 8" id="KW-0472">Membrane</keyword>
<proteinExistence type="inferred from homology"/>
<name>A0AAC9WMH4_9STAP</name>
<evidence type="ECO:0000256" key="3">
    <source>
        <dbReference type="ARBA" id="ARBA00022448"/>
    </source>
</evidence>
<dbReference type="GO" id="GO:0005886">
    <property type="term" value="C:plasma membrane"/>
    <property type="evidence" value="ECO:0007669"/>
    <property type="project" value="UniProtKB-SubCell"/>
</dbReference>
<dbReference type="PANTHER" id="PTHR42810:SF4">
    <property type="entry name" value="URIC ACID TRANSPORTER UACT"/>
    <property type="match status" value="1"/>
</dbReference>
<feature type="transmembrane region" description="Helical" evidence="8">
    <location>
        <begin position="36"/>
        <end position="55"/>
    </location>
</feature>
<evidence type="ECO:0000256" key="4">
    <source>
        <dbReference type="ARBA" id="ARBA00022475"/>
    </source>
</evidence>
<feature type="transmembrane region" description="Helical" evidence="8">
    <location>
        <begin position="324"/>
        <end position="346"/>
    </location>
</feature>
<evidence type="ECO:0000256" key="1">
    <source>
        <dbReference type="ARBA" id="ARBA00004651"/>
    </source>
</evidence>
<gene>
    <name evidence="9" type="ORF">B5P37_06290</name>
</gene>
<dbReference type="NCBIfam" id="TIGR03173">
    <property type="entry name" value="pbuX"/>
    <property type="match status" value="1"/>
</dbReference>
<dbReference type="InterPro" id="IPR006042">
    <property type="entry name" value="Xan_ur_permease"/>
</dbReference>
<dbReference type="KEGG" id="slz:B5P37_06290"/>
<dbReference type="GO" id="GO:0042907">
    <property type="term" value="F:xanthine transmembrane transporter activity"/>
    <property type="evidence" value="ECO:0007669"/>
    <property type="project" value="TreeGrafter"/>
</dbReference>
<keyword evidence="4" id="KW-1003">Cell membrane</keyword>
<feature type="transmembrane region" description="Helical" evidence="8">
    <location>
        <begin position="301"/>
        <end position="318"/>
    </location>
</feature>
<dbReference type="EMBL" id="CP020773">
    <property type="protein sequence ID" value="ARJ50957.1"/>
    <property type="molecule type" value="Genomic_DNA"/>
</dbReference>
<feature type="transmembrane region" description="Helical" evidence="8">
    <location>
        <begin position="358"/>
        <end position="377"/>
    </location>
</feature>
<feature type="transmembrane region" description="Helical" evidence="8">
    <location>
        <begin position="263"/>
        <end position="281"/>
    </location>
</feature>
<organism evidence="9 10">
    <name type="scientific">Staphylococcus lutrae</name>
    <dbReference type="NCBI Taxonomy" id="155085"/>
    <lineage>
        <taxon>Bacteria</taxon>
        <taxon>Bacillati</taxon>
        <taxon>Bacillota</taxon>
        <taxon>Bacilli</taxon>
        <taxon>Bacillales</taxon>
        <taxon>Staphylococcaceae</taxon>
        <taxon>Staphylococcus</taxon>
    </lineage>
</organism>
<dbReference type="RefSeq" id="WP_085237432.1">
    <property type="nucleotide sequence ID" value="NZ_CP020773.1"/>
</dbReference>
<sequence>MKRFLLSLQHLLAMYAGAILVPIIVGTSLNFTAEQIAYLVTVDIFMCGVATFLQVYRGIGIGLPVVLGCTFTAVAPMILIGQSKGIDVLYGSLFLSGLLVILIAPFFATLVKLFPPVVTGSVVTIIGLTLMPVAMNYLAGGQGAKDYGNPKHILLGFATLVIILILQRFARGFLKSIAILMGLILGTILASLFGVVDVTQVGHAHWFELPKPFRFTGFAFDFGATIVFFIVALVSLIESTGVYHALSTITGKKLERKDFRKGYMAEGIAITLGSIFNAFPYTAYSQNVGLVSLSGVKKNDVIYGMVILLIICGCIPKLGALANIIPFSVLGGAMLAMFGMVMAYGVRILNDINFKNQNNLLIIAISVGLGAGITAVPEAFKALGDQFAWLTQNGIVLGTISAIILNLFFNGINYQQNKENVK</sequence>
<dbReference type="Proteomes" id="UP000242864">
    <property type="component" value="Chromosome"/>
</dbReference>
<evidence type="ECO:0000256" key="5">
    <source>
        <dbReference type="ARBA" id="ARBA00022692"/>
    </source>
</evidence>
<keyword evidence="3" id="KW-0813">Transport</keyword>
<protein>
    <submittedName>
        <fullName evidence="9">Xanthine permease</fullName>
    </submittedName>
</protein>
<comment type="similarity">
    <text evidence="2">Belongs to the nucleobase:cation symporter-2 (NCS2) (TC 2.A.40) family.</text>
</comment>
<comment type="subcellular location">
    <subcellularLocation>
        <location evidence="1">Cell membrane</location>
        <topology evidence="1">Multi-pass membrane protein</topology>
    </subcellularLocation>
</comment>
<dbReference type="Pfam" id="PF00860">
    <property type="entry name" value="Xan_ur_permease"/>
    <property type="match status" value="1"/>
</dbReference>
<evidence type="ECO:0000256" key="6">
    <source>
        <dbReference type="ARBA" id="ARBA00022989"/>
    </source>
</evidence>
<keyword evidence="5 8" id="KW-0812">Transmembrane</keyword>
<feature type="transmembrane region" description="Helical" evidence="8">
    <location>
        <begin position="389"/>
        <end position="409"/>
    </location>
</feature>
<dbReference type="PROSITE" id="PS01116">
    <property type="entry name" value="XANTH_URACIL_PERMASE"/>
    <property type="match status" value="1"/>
</dbReference>
<dbReference type="AlphaFoldDB" id="A0AAC9WMH4"/>
<feature type="transmembrane region" description="Helical" evidence="8">
    <location>
        <begin position="217"/>
        <end position="237"/>
    </location>
</feature>
<dbReference type="NCBIfam" id="NF037981">
    <property type="entry name" value="NCS2_1"/>
    <property type="match status" value="1"/>
</dbReference>
<evidence type="ECO:0000256" key="2">
    <source>
        <dbReference type="ARBA" id="ARBA00008821"/>
    </source>
</evidence>
<dbReference type="PANTHER" id="PTHR42810">
    <property type="entry name" value="PURINE PERMEASE C1399.01C-RELATED"/>
    <property type="match status" value="1"/>
</dbReference>
<feature type="transmembrane region" description="Helical" evidence="8">
    <location>
        <begin position="152"/>
        <end position="170"/>
    </location>
</feature>
<feature type="transmembrane region" description="Helical" evidence="8">
    <location>
        <begin position="88"/>
        <end position="111"/>
    </location>
</feature>
<dbReference type="InterPro" id="IPR006043">
    <property type="entry name" value="NCS2"/>
</dbReference>